<feature type="transmembrane region" description="Helical" evidence="2">
    <location>
        <begin position="440"/>
        <end position="462"/>
    </location>
</feature>
<evidence type="ECO:0000256" key="2">
    <source>
        <dbReference type="SAM" id="Phobius"/>
    </source>
</evidence>
<protein>
    <recommendedName>
        <fullName evidence="5">TrbL/VirB6 plasmid conjugal transfer protein</fullName>
    </recommendedName>
</protein>
<feature type="transmembrane region" description="Helical" evidence="2">
    <location>
        <begin position="408"/>
        <end position="433"/>
    </location>
</feature>
<accession>A0A1T3NLJ7</accession>
<evidence type="ECO:0000313" key="4">
    <source>
        <dbReference type="Proteomes" id="UP000190037"/>
    </source>
</evidence>
<evidence type="ECO:0000313" key="3">
    <source>
        <dbReference type="EMBL" id="OPC77545.1"/>
    </source>
</evidence>
<dbReference type="STRING" id="159449.B4N89_44465"/>
<feature type="transmembrane region" description="Helical" evidence="2">
    <location>
        <begin position="474"/>
        <end position="496"/>
    </location>
</feature>
<keyword evidence="2" id="KW-0472">Membrane</keyword>
<name>A0A1T3NLJ7_9ACTN</name>
<feature type="transmembrane region" description="Helical" evidence="2">
    <location>
        <begin position="381"/>
        <end position="402"/>
    </location>
</feature>
<dbReference type="AlphaFoldDB" id="A0A1T3NLJ7"/>
<reference evidence="3 4" key="1">
    <citation type="submission" date="2017-03" db="EMBL/GenBank/DDBJ databases">
        <title>Draft genome sequence of Streptomyces scabrisporus NF3, endophyte isolated from Amphipterygium adstringens.</title>
        <authorList>
            <person name="Vazquez M."/>
            <person name="Ceapa C.D."/>
            <person name="Rodriguez Luna D."/>
            <person name="Sanchez Esquivel S."/>
        </authorList>
    </citation>
    <scope>NUCLEOTIDE SEQUENCE [LARGE SCALE GENOMIC DNA]</scope>
    <source>
        <strain evidence="3 4">NF3</strain>
    </source>
</reference>
<comment type="caution">
    <text evidence="3">The sequence shown here is derived from an EMBL/GenBank/DDBJ whole genome shotgun (WGS) entry which is preliminary data.</text>
</comment>
<sequence length="539" mass="58257">MAIVAGLLMSFFALQSEHPSSAVDKYDKTCVWFPENAAGSTWSFYCPSDDKTKPEDEHGQWSVFQLLGGDRNTMDFALTKWRSDKLNLTGKALAAAGPQNVPNTLTREQNESFMLEGAEKALNPCAIMDGSWGGGGEKHNVVCVDVRADLVAKKHPCARAPEKSRALCIQEHDVWLEYAKPAAGDLPICDAGSKVSTCPDANVVTQNSQRKTEDDNFLSKPITFIREQSKVAVRLTLLWWVTAPDPLISDDHTDCDPTSEKQTDRTKPVPCSRNTTDFLTRHTNPFTYFLALACVIFAGFKLAYTRDVSSVKDVIKGTLTLVMVTGSAIFLVNVAVRACQAFTDWIIVRGLSPEADGTTTSQKALQGAADRFAQSLEGFDSFVLFLLAALIIIASNMVQYFYMTARLFFVIVLTGTLPLTAAATSTAAGLNLFRRHISYLVAFIFVKPASVIIFVAGARLWAPPGYEALDYNDQFRGLFVLALVTLVGPATVRVVFAMTGPAAGSNAANIGAAGAVLTVGARSVGGASNLVRHRSQGGN</sequence>
<feature type="transmembrane region" description="Helical" evidence="2">
    <location>
        <begin position="286"/>
        <end position="304"/>
    </location>
</feature>
<gene>
    <name evidence="3" type="ORF">B4N89_44465</name>
</gene>
<keyword evidence="2" id="KW-1133">Transmembrane helix</keyword>
<dbReference type="EMBL" id="MWQN01000004">
    <property type="protein sequence ID" value="OPC77545.1"/>
    <property type="molecule type" value="Genomic_DNA"/>
</dbReference>
<dbReference type="Proteomes" id="UP000190037">
    <property type="component" value="Unassembled WGS sequence"/>
</dbReference>
<feature type="compositionally biased region" description="Basic and acidic residues" evidence="1">
    <location>
        <begin position="251"/>
        <end position="267"/>
    </location>
</feature>
<evidence type="ECO:0008006" key="5">
    <source>
        <dbReference type="Google" id="ProtNLM"/>
    </source>
</evidence>
<feature type="region of interest" description="Disordered" evidence="1">
    <location>
        <begin position="251"/>
        <end position="270"/>
    </location>
</feature>
<proteinExistence type="predicted"/>
<keyword evidence="4" id="KW-1185">Reference proteome</keyword>
<organism evidence="3 4">
    <name type="scientific">Embleya scabrispora</name>
    <dbReference type="NCBI Taxonomy" id="159449"/>
    <lineage>
        <taxon>Bacteria</taxon>
        <taxon>Bacillati</taxon>
        <taxon>Actinomycetota</taxon>
        <taxon>Actinomycetes</taxon>
        <taxon>Kitasatosporales</taxon>
        <taxon>Streptomycetaceae</taxon>
        <taxon>Embleya</taxon>
    </lineage>
</organism>
<evidence type="ECO:0000256" key="1">
    <source>
        <dbReference type="SAM" id="MobiDB-lite"/>
    </source>
</evidence>
<keyword evidence="2" id="KW-0812">Transmembrane</keyword>